<dbReference type="Gene3D" id="3.30.390.130">
    <property type="match status" value="1"/>
</dbReference>
<dbReference type="InParanoid" id="T1G5B4"/>
<comment type="pathway">
    <text evidence="2 9">Protein modification; protein ubiquitination.</text>
</comment>
<dbReference type="GeneID" id="20216261"/>
<dbReference type="GO" id="GO:0005654">
    <property type="term" value="C:nucleoplasm"/>
    <property type="evidence" value="ECO:0000318"/>
    <property type="project" value="GO_Central"/>
</dbReference>
<accession>T1G5B4</accession>
<keyword evidence="7 9" id="KW-0862">Zinc</keyword>
<reference evidence="12 14" key="2">
    <citation type="journal article" date="2013" name="Nature">
        <title>Insights into bilaterian evolution from three spiralian genomes.</title>
        <authorList>
            <person name="Simakov O."/>
            <person name="Marletaz F."/>
            <person name="Cho S.J."/>
            <person name="Edsinger-Gonzales E."/>
            <person name="Havlak P."/>
            <person name="Hellsten U."/>
            <person name="Kuo D.H."/>
            <person name="Larsson T."/>
            <person name="Lv J."/>
            <person name="Arendt D."/>
            <person name="Savage R."/>
            <person name="Osoegawa K."/>
            <person name="de Jong P."/>
            <person name="Grimwood J."/>
            <person name="Chapman J.A."/>
            <person name="Shapiro H."/>
            <person name="Aerts A."/>
            <person name="Otillar R.P."/>
            <person name="Terry A.Y."/>
            <person name="Boore J.L."/>
            <person name="Grigoriev I.V."/>
            <person name="Lindberg D.R."/>
            <person name="Seaver E.C."/>
            <person name="Weisblat D.A."/>
            <person name="Putnam N.H."/>
            <person name="Rokhsar D.S."/>
        </authorList>
    </citation>
    <scope>NUCLEOTIDE SEQUENCE</scope>
</reference>
<dbReference type="GO" id="GO:0061630">
    <property type="term" value="F:ubiquitin protein ligase activity"/>
    <property type="evidence" value="ECO:0000318"/>
    <property type="project" value="GO_Central"/>
</dbReference>
<evidence type="ECO:0000256" key="10">
    <source>
        <dbReference type="SAM" id="MobiDB-lite"/>
    </source>
</evidence>
<dbReference type="OMA" id="LRCKHTF"/>
<dbReference type="OrthoDB" id="527344at2759"/>
<dbReference type="KEGG" id="hro:HELRODRAFT_83902"/>
<evidence type="ECO:0000313" key="13">
    <source>
        <dbReference type="EnsemblMetazoa" id="HelroP83902"/>
    </source>
</evidence>
<dbReference type="AlphaFoldDB" id="T1G5B4"/>
<evidence type="ECO:0000256" key="1">
    <source>
        <dbReference type="ARBA" id="ARBA00000900"/>
    </source>
</evidence>
<feature type="compositionally biased region" description="Polar residues" evidence="10">
    <location>
        <begin position="17"/>
        <end position="26"/>
    </location>
</feature>
<dbReference type="PROSITE" id="PS50089">
    <property type="entry name" value="ZF_RING_2"/>
    <property type="match status" value="1"/>
</dbReference>
<dbReference type="eggNOG" id="ENOG502RGAW">
    <property type="taxonomic scope" value="Eukaryota"/>
</dbReference>
<comment type="similarity">
    <text evidence="3 9">Belongs to the Deltex family.</text>
</comment>
<sequence>MTLGVRRRSGSVDTRPKSQTKTIDSSQSKDDLTSANDCPICLSQITGRPKILSCGHCFCMQCINQWLVAHNKCPVCNRCFGVQRGNQPDGRMDVSNEPYSLPGYKESTSIKIQYSFPDGIQQKDQPNPGKPYTGTRRIAYLPNNQDGREVLHLLKIAFDNRLIFTIGRSNTTGRDNVVVWNDVHHKTSTSGTHGYPDSGYLKRVKDELQAKGITTELLSVKK</sequence>
<dbReference type="InterPro" id="IPR001841">
    <property type="entry name" value="Znf_RING"/>
</dbReference>
<keyword evidence="9" id="KW-0963">Cytoplasm</keyword>
<gene>
    <name evidence="13" type="primary">20216261</name>
    <name evidence="12" type="ORF">HELRODRAFT_83902</name>
</gene>
<comment type="catalytic activity">
    <reaction evidence="1 9">
        <text>S-ubiquitinyl-[E2 ubiquitin-conjugating enzyme]-L-cysteine + [acceptor protein]-L-lysine = [E2 ubiquitin-conjugating enzyme]-L-cysteine + N(6)-ubiquitinyl-[acceptor protein]-L-lysine.</text>
        <dbReference type="EC" id="2.3.2.27"/>
    </reaction>
</comment>
<evidence type="ECO:0000256" key="2">
    <source>
        <dbReference type="ARBA" id="ARBA00004906"/>
    </source>
</evidence>
<dbReference type="InterPro" id="IPR039399">
    <property type="entry name" value="Deltex_C_sf"/>
</dbReference>
<evidence type="ECO:0000256" key="4">
    <source>
        <dbReference type="ARBA" id="ARBA00022679"/>
    </source>
</evidence>
<dbReference type="UniPathway" id="UPA00143"/>
<dbReference type="EnsemblMetazoa" id="HelroT83902">
    <property type="protein sequence ID" value="HelroP83902"/>
    <property type="gene ID" value="HelroG83902"/>
</dbReference>
<dbReference type="EC" id="2.3.2.27" evidence="9"/>
<name>T1G5B4_HELRO</name>
<proteinExistence type="inferred from homology"/>
<dbReference type="Pfam" id="PF18102">
    <property type="entry name" value="DTC"/>
    <property type="match status" value="1"/>
</dbReference>
<keyword evidence="6 8" id="KW-0863">Zinc-finger</keyword>
<evidence type="ECO:0000313" key="12">
    <source>
        <dbReference type="EMBL" id="ESN99743.1"/>
    </source>
</evidence>
<dbReference type="GO" id="GO:0007219">
    <property type="term" value="P:Notch signaling pathway"/>
    <property type="evidence" value="ECO:0000318"/>
    <property type="project" value="GO_Central"/>
</dbReference>
<dbReference type="SUPFAM" id="SSF57850">
    <property type="entry name" value="RING/U-box"/>
    <property type="match status" value="1"/>
</dbReference>
<dbReference type="CDD" id="cd09633">
    <property type="entry name" value="Deltex_C"/>
    <property type="match status" value="1"/>
</dbReference>
<reference evidence="14" key="1">
    <citation type="submission" date="2012-12" db="EMBL/GenBank/DDBJ databases">
        <authorList>
            <person name="Hellsten U."/>
            <person name="Grimwood J."/>
            <person name="Chapman J.A."/>
            <person name="Shapiro H."/>
            <person name="Aerts A."/>
            <person name="Otillar R.P."/>
            <person name="Terry A.Y."/>
            <person name="Boore J.L."/>
            <person name="Simakov O."/>
            <person name="Marletaz F."/>
            <person name="Cho S.-J."/>
            <person name="Edsinger-Gonzales E."/>
            <person name="Havlak P."/>
            <person name="Kuo D.-H."/>
            <person name="Larsson T."/>
            <person name="Lv J."/>
            <person name="Arendt D."/>
            <person name="Savage R."/>
            <person name="Osoegawa K."/>
            <person name="de Jong P."/>
            <person name="Lindberg D.R."/>
            <person name="Seaver E.C."/>
            <person name="Weisblat D.A."/>
            <person name="Putnam N.H."/>
            <person name="Grigoriev I.V."/>
            <person name="Rokhsar D.S."/>
        </authorList>
    </citation>
    <scope>NUCLEOTIDE SEQUENCE</scope>
</reference>
<dbReference type="EMBL" id="AMQM01005694">
    <property type="status" value="NOT_ANNOTATED_CDS"/>
    <property type="molecule type" value="Genomic_DNA"/>
</dbReference>
<evidence type="ECO:0000259" key="11">
    <source>
        <dbReference type="PROSITE" id="PS50089"/>
    </source>
</evidence>
<evidence type="ECO:0000256" key="9">
    <source>
        <dbReference type="RuleBase" id="RU367105"/>
    </source>
</evidence>
<dbReference type="PANTHER" id="PTHR12622">
    <property type="entry name" value="DELTEX-RELATED"/>
    <property type="match status" value="1"/>
</dbReference>
<evidence type="ECO:0000256" key="5">
    <source>
        <dbReference type="ARBA" id="ARBA00022723"/>
    </source>
</evidence>
<feature type="region of interest" description="Disordered" evidence="10">
    <location>
        <begin position="1"/>
        <end position="32"/>
    </location>
</feature>
<dbReference type="Pfam" id="PF13639">
    <property type="entry name" value="zf-RING_2"/>
    <property type="match status" value="1"/>
</dbReference>
<dbReference type="GO" id="GO:0016567">
    <property type="term" value="P:protein ubiquitination"/>
    <property type="evidence" value="ECO:0000318"/>
    <property type="project" value="GO_Central"/>
</dbReference>
<dbReference type="Proteomes" id="UP000015101">
    <property type="component" value="Unassembled WGS sequence"/>
</dbReference>
<dbReference type="InterPro" id="IPR017907">
    <property type="entry name" value="Znf_RING_CS"/>
</dbReference>
<evidence type="ECO:0000313" key="14">
    <source>
        <dbReference type="Proteomes" id="UP000015101"/>
    </source>
</evidence>
<reference evidence="13" key="3">
    <citation type="submission" date="2015-06" db="UniProtKB">
        <authorList>
            <consortium name="EnsemblMetazoa"/>
        </authorList>
    </citation>
    <scope>IDENTIFICATION</scope>
</reference>
<keyword evidence="14" id="KW-1185">Reference proteome</keyword>
<evidence type="ECO:0000256" key="8">
    <source>
        <dbReference type="PROSITE-ProRule" id="PRU00175"/>
    </source>
</evidence>
<dbReference type="SMART" id="SM00184">
    <property type="entry name" value="RING"/>
    <property type="match status" value="1"/>
</dbReference>
<dbReference type="Gene3D" id="3.30.40.10">
    <property type="entry name" value="Zinc/RING finger domain, C3HC4 (zinc finger)"/>
    <property type="match status" value="1"/>
</dbReference>
<dbReference type="RefSeq" id="XP_009022033.1">
    <property type="nucleotide sequence ID" value="XM_009023785.1"/>
</dbReference>
<feature type="domain" description="RING-type" evidence="11">
    <location>
        <begin position="38"/>
        <end position="77"/>
    </location>
</feature>
<keyword evidence="5 9" id="KW-0479">Metal-binding</keyword>
<keyword evidence="4 9" id="KW-0808">Transferase</keyword>
<protein>
    <recommendedName>
        <fullName evidence="9">E3 ubiquitin-protein ligase</fullName>
        <ecNumber evidence="9">2.3.2.27</ecNumber>
    </recommendedName>
</protein>
<dbReference type="InterPro" id="IPR013083">
    <property type="entry name" value="Znf_RING/FYVE/PHD"/>
</dbReference>
<evidence type="ECO:0000256" key="7">
    <source>
        <dbReference type="ARBA" id="ARBA00022833"/>
    </source>
</evidence>
<dbReference type="CTD" id="20216261"/>
<dbReference type="GO" id="GO:0008270">
    <property type="term" value="F:zinc ion binding"/>
    <property type="evidence" value="ECO:0007669"/>
    <property type="project" value="UniProtKB-KW"/>
</dbReference>
<comment type="subcellular location">
    <subcellularLocation>
        <location evidence="9">Cytoplasm</location>
    </subcellularLocation>
</comment>
<dbReference type="InterPro" id="IPR039396">
    <property type="entry name" value="Deltex_C"/>
</dbReference>
<evidence type="ECO:0000256" key="6">
    <source>
        <dbReference type="ARBA" id="ARBA00022771"/>
    </source>
</evidence>
<dbReference type="STRING" id="6412.T1G5B4"/>
<dbReference type="GO" id="GO:0005737">
    <property type="term" value="C:cytoplasm"/>
    <property type="evidence" value="ECO:0007669"/>
    <property type="project" value="UniProtKB-SubCell"/>
</dbReference>
<organism evidence="13 14">
    <name type="scientific">Helobdella robusta</name>
    <name type="common">Californian leech</name>
    <dbReference type="NCBI Taxonomy" id="6412"/>
    <lineage>
        <taxon>Eukaryota</taxon>
        <taxon>Metazoa</taxon>
        <taxon>Spiralia</taxon>
        <taxon>Lophotrochozoa</taxon>
        <taxon>Annelida</taxon>
        <taxon>Clitellata</taxon>
        <taxon>Hirudinea</taxon>
        <taxon>Rhynchobdellida</taxon>
        <taxon>Glossiphoniidae</taxon>
        <taxon>Helobdella</taxon>
    </lineage>
</organism>
<dbReference type="EMBL" id="KB097070">
    <property type="protein sequence ID" value="ESN99743.1"/>
    <property type="molecule type" value="Genomic_DNA"/>
</dbReference>
<dbReference type="InterPro" id="IPR039398">
    <property type="entry name" value="Deltex_fam"/>
</dbReference>
<dbReference type="PROSITE" id="PS00518">
    <property type="entry name" value="ZF_RING_1"/>
    <property type="match status" value="1"/>
</dbReference>
<dbReference type="HOGENOM" id="CLU_030422_2_0_1"/>
<evidence type="ECO:0000256" key="3">
    <source>
        <dbReference type="ARBA" id="ARBA00009413"/>
    </source>
</evidence>